<evidence type="ECO:0000256" key="2">
    <source>
        <dbReference type="ARBA" id="ARBA00007362"/>
    </source>
</evidence>
<feature type="domain" description="EamA" evidence="7">
    <location>
        <begin position="169"/>
        <end position="301"/>
    </location>
</feature>
<evidence type="ECO:0000256" key="3">
    <source>
        <dbReference type="ARBA" id="ARBA00022692"/>
    </source>
</evidence>
<feature type="transmembrane region" description="Helical" evidence="6">
    <location>
        <begin position="114"/>
        <end position="133"/>
    </location>
</feature>
<evidence type="ECO:0000313" key="9">
    <source>
        <dbReference type="Proteomes" id="UP000051660"/>
    </source>
</evidence>
<dbReference type="InterPro" id="IPR037185">
    <property type="entry name" value="EmrE-like"/>
</dbReference>
<dbReference type="GO" id="GO:0016020">
    <property type="term" value="C:membrane"/>
    <property type="evidence" value="ECO:0007669"/>
    <property type="project" value="UniProtKB-SubCell"/>
</dbReference>
<feature type="transmembrane region" description="Helical" evidence="6">
    <location>
        <begin position="286"/>
        <end position="302"/>
    </location>
</feature>
<keyword evidence="5 6" id="KW-0472">Membrane</keyword>
<dbReference type="InterPro" id="IPR050638">
    <property type="entry name" value="AA-Vitamin_Transporters"/>
</dbReference>
<name>A0A0R3NDM2_9BRAD</name>
<dbReference type="PANTHER" id="PTHR32322">
    <property type="entry name" value="INNER MEMBRANE TRANSPORTER"/>
    <property type="match status" value="1"/>
</dbReference>
<comment type="caution">
    <text evidence="8">The sequence shown here is derived from an EMBL/GenBank/DDBJ whole genome shotgun (WGS) entry which is preliminary data.</text>
</comment>
<feature type="transmembrane region" description="Helical" evidence="6">
    <location>
        <begin position="195"/>
        <end position="214"/>
    </location>
</feature>
<feature type="transmembrane region" description="Helical" evidence="6">
    <location>
        <begin position="258"/>
        <end position="280"/>
    </location>
</feature>
<dbReference type="InterPro" id="IPR000620">
    <property type="entry name" value="EamA_dom"/>
</dbReference>
<evidence type="ECO:0000313" key="8">
    <source>
        <dbReference type="EMBL" id="KRR28165.1"/>
    </source>
</evidence>
<keyword evidence="4 6" id="KW-1133">Transmembrane helix</keyword>
<feature type="domain" description="EamA" evidence="7">
    <location>
        <begin position="22"/>
        <end position="155"/>
    </location>
</feature>
<dbReference type="Pfam" id="PF00892">
    <property type="entry name" value="EamA"/>
    <property type="match status" value="2"/>
</dbReference>
<dbReference type="PANTHER" id="PTHR32322:SF2">
    <property type="entry name" value="EAMA DOMAIN-CONTAINING PROTEIN"/>
    <property type="match status" value="1"/>
</dbReference>
<feature type="transmembrane region" description="Helical" evidence="6">
    <location>
        <begin position="234"/>
        <end position="251"/>
    </location>
</feature>
<evidence type="ECO:0000256" key="1">
    <source>
        <dbReference type="ARBA" id="ARBA00004141"/>
    </source>
</evidence>
<protein>
    <submittedName>
        <fullName evidence="8">Permease</fullName>
    </submittedName>
</protein>
<feature type="transmembrane region" description="Helical" evidence="6">
    <location>
        <begin position="142"/>
        <end position="163"/>
    </location>
</feature>
<comment type="subcellular location">
    <subcellularLocation>
        <location evidence="1">Membrane</location>
        <topology evidence="1">Multi-pass membrane protein</topology>
    </subcellularLocation>
</comment>
<feature type="transmembrane region" description="Helical" evidence="6">
    <location>
        <begin position="59"/>
        <end position="75"/>
    </location>
</feature>
<evidence type="ECO:0000256" key="5">
    <source>
        <dbReference type="ARBA" id="ARBA00023136"/>
    </source>
</evidence>
<evidence type="ECO:0000256" key="4">
    <source>
        <dbReference type="ARBA" id="ARBA00022989"/>
    </source>
</evidence>
<feature type="transmembrane region" description="Helical" evidence="6">
    <location>
        <begin position="87"/>
        <end position="108"/>
    </location>
</feature>
<dbReference type="OrthoDB" id="7743310at2"/>
<evidence type="ECO:0000256" key="6">
    <source>
        <dbReference type="SAM" id="Phobius"/>
    </source>
</evidence>
<accession>A0A0R3NDM2</accession>
<comment type="similarity">
    <text evidence="2">Belongs to the EamA transporter family.</text>
</comment>
<dbReference type="EMBL" id="LLYB01000030">
    <property type="protein sequence ID" value="KRR28165.1"/>
    <property type="molecule type" value="Genomic_DNA"/>
</dbReference>
<dbReference type="AlphaFoldDB" id="A0A0R3NDM2"/>
<feature type="transmembrane region" description="Helical" evidence="6">
    <location>
        <begin position="169"/>
        <end position="188"/>
    </location>
</feature>
<proteinExistence type="inferred from homology"/>
<dbReference type="RefSeq" id="WP_057856063.1">
    <property type="nucleotide sequence ID" value="NZ_LLYB01000030.1"/>
</dbReference>
<feature type="transmembrane region" description="Helical" evidence="6">
    <location>
        <begin position="20"/>
        <end position="39"/>
    </location>
</feature>
<dbReference type="STRING" id="722472.SAMN05444321_3390"/>
<sequence length="307" mass="31593">MNEPTGGVDIPAQKSDPKPALLGIACGAGAALFWALGFVATRHGLKVGFTPADLLMHRFLWSGIAFLPLVLRARLGNLGGIGWGRGLVLMVLGGPVMSIISYTGFLFVPLGHGSVIQPSSATLGGLLLAAVFLRERVPLSRVLGALAIVGGLVVIGVESIGHIGPDGVLGDLLFVLTGFMFAVFGTLLRHWRVSAFSAATVISVLSLSLLPLYAASGGFARVAALGFGENALQALGQGVLAGPAAMYLFAFSIQTIGVARAAVFPATVPALTILTGWLLLGEQPTALQAAGLVTVLSGFYLAQRQRA</sequence>
<reference evidence="8 9" key="1">
    <citation type="submission" date="2014-03" db="EMBL/GenBank/DDBJ databases">
        <title>Bradyrhizobium valentinum sp. nov., isolated from effective nodules of Lupinus mariae-josephae, a lupine endemic of basic-lime soils in Eastern Spain.</title>
        <authorList>
            <person name="Duran D."/>
            <person name="Rey L."/>
            <person name="Navarro A."/>
            <person name="Busquets A."/>
            <person name="Imperial J."/>
            <person name="Ruiz-Argueso T."/>
        </authorList>
    </citation>
    <scope>NUCLEOTIDE SEQUENCE [LARGE SCALE GENOMIC DNA]</scope>
    <source>
        <strain evidence="8 9">CCBAU 23086</strain>
    </source>
</reference>
<dbReference type="Proteomes" id="UP000051660">
    <property type="component" value="Unassembled WGS sequence"/>
</dbReference>
<evidence type="ECO:0000259" key="7">
    <source>
        <dbReference type="Pfam" id="PF00892"/>
    </source>
</evidence>
<keyword evidence="3 6" id="KW-0812">Transmembrane</keyword>
<gene>
    <name evidence="8" type="ORF">CQ14_38510</name>
</gene>
<organism evidence="8 9">
    <name type="scientific">Bradyrhizobium lablabi</name>
    <dbReference type="NCBI Taxonomy" id="722472"/>
    <lineage>
        <taxon>Bacteria</taxon>
        <taxon>Pseudomonadati</taxon>
        <taxon>Pseudomonadota</taxon>
        <taxon>Alphaproteobacteria</taxon>
        <taxon>Hyphomicrobiales</taxon>
        <taxon>Nitrobacteraceae</taxon>
        <taxon>Bradyrhizobium</taxon>
    </lineage>
</organism>
<dbReference type="SUPFAM" id="SSF103481">
    <property type="entry name" value="Multidrug resistance efflux transporter EmrE"/>
    <property type="match status" value="2"/>
</dbReference>